<proteinExistence type="predicted"/>
<sequence>MRMAKHWTEEEMDLLRTLHDRGDLSLREIGARLGRSAHAIQDKAQKMGLGPKAFTGNRSAVWSYVVKLCADRRPRSVHELAQLTGASRTRIDKMMRDRRAAGQAHHAGWQRHTSGWPAPLWLPFPGKDVPRPAPISNAARQRDRMRRMKEEDPLRYKAIIERTVIRRRMRDGIVTPQHEVVRAMFGMGKAV</sequence>
<reference evidence="1 2" key="1">
    <citation type="submission" date="2016-10" db="EMBL/GenBank/DDBJ databases">
        <title>Complete genome sequences of three Cupriavidus strains isolated from various Malaysian environments.</title>
        <authorList>
            <person name="Abdullah A.A.-A."/>
            <person name="Shafie N.A.H."/>
            <person name="Lau N.S."/>
        </authorList>
    </citation>
    <scope>NUCLEOTIDE SEQUENCE [LARGE SCALE GENOMIC DNA]</scope>
    <source>
        <strain evidence="1 2">USMAA1020</strain>
    </source>
</reference>
<dbReference type="EMBL" id="CP017754">
    <property type="protein sequence ID" value="AOZ06781.1"/>
    <property type="molecule type" value="Genomic_DNA"/>
</dbReference>
<gene>
    <name evidence="1" type="ORF">BKK80_13850</name>
</gene>
<dbReference type="Gene3D" id="1.10.10.60">
    <property type="entry name" value="Homeodomain-like"/>
    <property type="match status" value="1"/>
</dbReference>
<accession>A0ABM6F5I9</accession>
<protein>
    <submittedName>
        <fullName evidence="1">Uncharacterized protein</fullName>
    </submittedName>
</protein>
<evidence type="ECO:0000313" key="1">
    <source>
        <dbReference type="EMBL" id="AOZ06781.1"/>
    </source>
</evidence>
<dbReference type="Proteomes" id="UP000177515">
    <property type="component" value="Chromosome 1"/>
</dbReference>
<name>A0ABM6F5I9_9BURK</name>
<organism evidence="1 2">
    <name type="scientific">Cupriavidus malaysiensis</name>
    <dbReference type="NCBI Taxonomy" id="367825"/>
    <lineage>
        <taxon>Bacteria</taxon>
        <taxon>Pseudomonadati</taxon>
        <taxon>Pseudomonadota</taxon>
        <taxon>Betaproteobacteria</taxon>
        <taxon>Burkholderiales</taxon>
        <taxon>Burkholderiaceae</taxon>
        <taxon>Cupriavidus</taxon>
    </lineage>
</organism>
<keyword evidence="2" id="KW-1185">Reference proteome</keyword>
<evidence type="ECO:0000313" key="2">
    <source>
        <dbReference type="Proteomes" id="UP000177515"/>
    </source>
</evidence>